<protein>
    <recommendedName>
        <fullName evidence="1">HD-Zip IV C-terminal domain-containing protein</fullName>
    </recommendedName>
</protein>
<dbReference type="PANTHER" id="PTHR45654">
    <property type="entry name" value="HOMEOBOX-LEUCINE ZIPPER PROTEIN MERISTEM L1"/>
    <property type="match status" value="1"/>
</dbReference>
<proteinExistence type="predicted"/>
<reference evidence="2" key="2">
    <citation type="submission" date="2022-01" db="EMBL/GenBank/DDBJ databases">
        <authorList>
            <person name="Yamashiro T."/>
            <person name="Shiraishi A."/>
            <person name="Satake H."/>
            <person name="Nakayama K."/>
        </authorList>
    </citation>
    <scope>NUCLEOTIDE SEQUENCE</scope>
</reference>
<keyword evidence="3" id="KW-1185">Reference proteome</keyword>
<dbReference type="Proteomes" id="UP001151760">
    <property type="component" value="Unassembled WGS sequence"/>
</dbReference>
<evidence type="ECO:0000313" key="3">
    <source>
        <dbReference type="Proteomes" id="UP001151760"/>
    </source>
</evidence>
<dbReference type="InterPro" id="IPR042160">
    <property type="entry name" value="HD-Zip_IV"/>
</dbReference>
<accession>A0ABQ4XX79</accession>
<dbReference type="Pfam" id="PF25797">
    <property type="entry name" value="PDF2_C"/>
    <property type="match status" value="1"/>
</dbReference>
<organism evidence="2 3">
    <name type="scientific">Tanacetum coccineum</name>
    <dbReference type="NCBI Taxonomy" id="301880"/>
    <lineage>
        <taxon>Eukaryota</taxon>
        <taxon>Viridiplantae</taxon>
        <taxon>Streptophyta</taxon>
        <taxon>Embryophyta</taxon>
        <taxon>Tracheophyta</taxon>
        <taxon>Spermatophyta</taxon>
        <taxon>Magnoliopsida</taxon>
        <taxon>eudicotyledons</taxon>
        <taxon>Gunneridae</taxon>
        <taxon>Pentapetalae</taxon>
        <taxon>asterids</taxon>
        <taxon>campanulids</taxon>
        <taxon>Asterales</taxon>
        <taxon>Asteraceae</taxon>
        <taxon>Asteroideae</taxon>
        <taxon>Anthemideae</taxon>
        <taxon>Anthemidinae</taxon>
        <taxon>Tanacetum</taxon>
    </lineage>
</organism>
<feature type="domain" description="HD-Zip IV C-terminal" evidence="1">
    <location>
        <begin position="74"/>
        <end position="137"/>
    </location>
</feature>
<dbReference type="InterPro" id="IPR057993">
    <property type="entry name" value="HD-Zip_IV_C"/>
</dbReference>
<name>A0ABQ4XX79_9ASTR</name>
<dbReference type="PANTHER" id="PTHR45654:SF77">
    <property type="entry name" value="HOMEOBOX-LEUCINE ZIPPER PROTEIN MERISTEM L1"/>
    <property type="match status" value="1"/>
</dbReference>
<comment type="caution">
    <text evidence="2">The sequence shown here is derived from an EMBL/GenBank/DDBJ whole genome shotgun (WGS) entry which is preliminary data.</text>
</comment>
<evidence type="ECO:0000259" key="1">
    <source>
        <dbReference type="Pfam" id="PF25797"/>
    </source>
</evidence>
<evidence type="ECO:0000313" key="2">
    <source>
        <dbReference type="EMBL" id="GJS70020.1"/>
    </source>
</evidence>
<reference evidence="2" key="1">
    <citation type="journal article" date="2022" name="Int. J. Mol. Sci.">
        <title>Draft Genome of Tanacetum Coccineum: Genomic Comparison of Closely Related Tanacetum-Family Plants.</title>
        <authorList>
            <person name="Yamashiro T."/>
            <person name="Shiraishi A."/>
            <person name="Nakayama K."/>
            <person name="Satake H."/>
        </authorList>
    </citation>
    <scope>NUCLEOTIDE SEQUENCE</scope>
</reference>
<sequence length="229" mass="25185">MTLHPSTRLDDQAERPYGVELPIYVTLDRGSLFFDQTLPYLDLGTCKLRGVGSFALERLIELDLDAGFFVTDCSVGSSTAHTWTTLSSSGADDVCLMTSERMDDPGRPPGIVLSAATSFWIPIQPKQVFCSLWDENFMSETLFQMVDQCKKWHASQMAVIEETVGPFCVLIYPIGSYVIYALVDITAMNVVLSTVVVDKDLVTNRSEIVDVSLTRRVSAAIFGGGIGYS</sequence>
<dbReference type="EMBL" id="BQNB010009904">
    <property type="protein sequence ID" value="GJS70020.1"/>
    <property type="molecule type" value="Genomic_DNA"/>
</dbReference>
<gene>
    <name evidence="2" type="ORF">Tco_0702861</name>
</gene>